<evidence type="ECO:0000313" key="1">
    <source>
        <dbReference type="EMBL" id="KAK8208973.1"/>
    </source>
</evidence>
<keyword evidence="2" id="KW-1185">Reference proteome</keyword>
<name>A0ACC3SHF5_9PEZI</name>
<protein>
    <submittedName>
        <fullName evidence="1">Autophagy protein 17</fullName>
    </submittedName>
</protein>
<gene>
    <name evidence="1" type="primary">ATG17</name>
    <name evidence="1" type="ORF">M8818_003936</name>
</gene>
<sequence length="495" mass="53611">MTPSPHVSPSASYNGEPTLEQLVTHFVAAKRSLSATTDAYRANEIVNTARELIEETAVLQAKNTFVRHGVEEEVSVLHSIRDGLDSVGRNAEVEFKTVITSLDVANDGLQETLSSLRATLIPSSVISSQPTLDETSSSITSSQSPPPPSQKTLHDFIDESTHLKLLDSLRATIDAYNSAQQSLQATISTFDTSLSSLHTSLTRLSSLSSSSTPPSQQDQESESIPTLFHTLTDHAHETASLLHSLIAHYDLCATALKHTEGGCSAARAANPSSSPFGQDESDSLYKDTPTPHAALDASSRAEMLAVLVADAAEVEDVVLEIRSRVTSMESSLDTLRQLHSRARESHKALSTLLSSLRRLGAEMPSLVAAARGFRREWAALGGEIEGKTGEIAELGVFYTGFADAYKRLLKEVARRDAVKAKMRKVAERARREIEALELEDRDMRVVFVNEVGEYLPRDIWPGLEEGAPRWVVKEVAREVGEGGGEGTLGEEGVEG</sequence>
<accession>A0ACC3SHF5</accession>
<proteinExistence type="predicted"/>
<reference evidence="1" key="1">
    <citation type="submission" date="2024-02" db="EMBL/GenBank/DDBJ databases">
        <title>Metagenome Assembled Genome of Zalaria obscura JY119.</title>
        <authorList>
            <person name="Vighnesh L."/>
            <person name="Jagadeeshwari U."/>
            <person name="Venkata Ramana C."/>
            <person name="Sasikala C."/>
        </authorList>
    </citation>
    <scope>NUCLEOTIDE SEQUENCE</scope>
    <source>
        <strain evidence="1">JY119</strain>
    </source>
</reference>
<organism evidence="1 2">
    <name type="scientific">Zalaria obscura</name>
    <dbReference type="NCBI Taxonomy" id="2024903"/>
    <lineage>
        <taxon>Eukaryota</taxon>
        <taxon>Fungi</taxon>
        <taxon>Dikarya</taxon>
        <taxon>Ascomycota</taxon>
        <taxon>Pezizomycotina</taxon>
        <taxon>Dothideomycetes</taxon>
        <taxon>Dothideomycetidae</taxon>
        <taxon>Dothideales</taxon>
        <taxon>Zalariaceae</taxon>
        <taxon>Zalaria</taxon>
    </lineage>
</organism>
<comment type="caution">
    <text evidence="1">The sequence shown here is derived from an EMBL/GenBank/DDBJ whole genome shotgun (WGS) entry which is preliminary data.</text>
</comment>
<evidence type="ECO:0000313" key="2">
    <source>
        <dbReference type="Proteomes" id="UP001320706"/>
    </source>
</evidence>
<dbReference type="Proteomes" id="UP001320706">
    <property type="component" value="Unassembled WGS sequence"/>
</dbReference>
<dbReference type="EMBL" id="JAMKPW020000018">
    <property type="protein sequence ID" value="KAK8208973.1"/>
    <property type="molecule type" value="Genomic_DNA"/>
</dbReference>